<dbReference type="RefSeq" id="WP_036685368.1">
    <property type="nucleotide sequence ID" value="NZ_JNVM01000016.1"/>
</dbReference>
<accession>A0A081P0U3</accession>
<dbReference type="SUPFAM" id="SSF89360">
    <property type="entry name" value="HesB-like domain"/>
    <property type="match status" value="1"/>
</dbReference>
<feature type="domain" description="Core" evidence="1">
    <location>
        <begin position="1"/>
        <end position="106"/>
    </location>
</feature>
<evidence type="ECO:0000313" key="2">
    <source>
        <dbReference type="EMBL" id="KEQ24316.1"/>
    </source>
</evidence>
<comment type="caution">
    <text evidence="2">The sequence shown here is derived from an EMBL/GenBank/DDBJ whole genome shotgun (WGS) entry which is preliminary data.</text>
</comment>
<dbReference type="AlphaFoldDB" id="A0A081P0U3"/>
<dbReference type="Pfam" id="PF01521">
    <property type="entry name" value="Fe-S_biosyn"/>
    <property type="match status" value="1"/>
</dbReference>
<evidence type="ECO:0000259" key="1">
    <source>
        <dbReference type="Pfam" id="PF01521"/>
    </source>
</evidence>
<organism evidence="2 3">
    <name type="scientific">Paenibacillus tyrfis</name>
    <dbReference type="NCBI Taxonomy" id="1501230"/>
    <lineage>
        <taxon>Bacteria</taxon>
        <taxon>Bacillati</taxon>
        <taxon>Bacillota</taxon>
        <taxon>Bacilli</taxon>
        <taxon>Bacillales</taxon>
        <taxon>Paenibacillaceae</taxon>
        <taxon>Paenibacillus</taxon>
    </lineage>
</organism>
<protein>
    <recommendedName>
        <fullName evidence="1">Core domain-containing protein</fullName>
    </recommendedName>
</protein>
<dbReference type="OrthoDB" id="2361087at2"/>
<dbReference type="InterPro" id="IPR000361">
    <property type="entry name" value="ATAP_core_dom"/>
</dbReference>
<dbReference type="eggNOG" id="COG4918">
    <property type="taxonomic scope" value="Bacteria"/>
</dbReference>
<dbReference type="Gene3D" id="2.60.300.12">
    <property type="entry name" value="HesB-like domain"/>
    <property type="match status" value="1"/>
</dbReference>
<sequence length="114" mass="12941">MRILFTDSAVAEIRRILDRQAGGRLKLVYDAEGCGCAVSGVPTLWITDEPDRNDFIVAGDPFEVLMDRKHEVFFEENMTIDYQSSGYCFILKSSGQIYNANMRLIDKRNAVANR</sequence>
<name>A0A081P0U3_9BACL</name>
<keyword evidence="3" id="KW-1185">Reference proteome</keyword>
<dbReference type="EMBL" id="JNVM01000016">
    <property type="protein sequence ID" value="KEQ24316.1"/>
    <property type="molecule type" value="Genomic_DNA"/>
</dbReference>
<dbReference type="InterPro" id="IPR035903">
    <property type="entry name" value="HesB-like_dom_sf"/>
</dbReference>
<gene>
    <name evidence="2" type="ORF">ET33_08475</name>
</gene>
<dbReference type="Proteomes" id="UP000028123">
    <property type="component" value="Unassembled WGS sequence"/>
</dbReference>
<reference evidence="2 3" key="1">
    <citation type="submission" date="2014-06" db="EMBL/GenBank/DDBJ databases">
        <title>Draft genome sequence of Paenibacillus sp. MSt1.</title>
        <authorList>
            <person name="Aw Y.K."/>
            <person name="Ong K.S."/>
            <person name="Gan H.M."/>
            <person name="Lee S.M."/>
        </authorList>
    </citation>
    <scope>NUCLEOTIDE SEQUENCE [LARGE SCALE GENOMIC DNA]</scope>
    <source>
        <strain evidence="2 3">MSt1</strain>
    </source>
</reference>
<proteinExistence type="predicted"/>
<evidence type="ECO:0000313" key="3">
    <source>
        <dbReference type="Proteomes" id="UP000028123"/>
    </source>
</evidence>